<evidence type="ECO:0000313" key="4">
    <source>
        <dbReference type="EMBL" id="VCT83999.1"/>
    </source>
</evidence>
<dbReference type="Proteomes" id="UP000431451">
    <property type="component" value="Unassembled WGS sequence"/>
</dbReference>
<dbReference type="Proteomes" id="UP001189143">
    <property type="component" value="Unassembled WGS sequence"/>
</dbReference>
<name>A0A2A7MHL8_9CLOT</name>
<evidence type="ECO:0000313" key="6">
    <source>
        <dbReference type="Proteomes" id="UP000431451"/>
    </source>
</evidence>
<dbReference type="RefSeq" id="WP_058294769.1">
    <property type="nucleotide sequence ID" value="NZ_CAKJVD010000035.1"/>
</dbReference>
<dbReference type="EMBL" id="CAMTCP010000248">
    <property type="protein sequence ID" value="CAI3642882.1"/>
    <property type="molecule type" value="Genomic_DNA"/>
</dbReference>
<accession>A0A2A7MHL8</accession>
<gene>
    <name evidence="2" type="ORF">CNEO2_40105</name>
    <name evidence="1" type="ORF">CNEO_43939</name>
    <name evidence="4" type="ORF">CNEONATNEC25_01597</name>
    <name evidence="3" type="ORF">CQ394_02420</name>
</gene>
<protein>
    <submittedName>
        <fullName evidence="3">Uncharacterized protein</fullName>
    </submittedName>
</protein>
<dbReference type="EMBL" id="CAKJVE010000004">
    <property type="protein sequence ID" value="CAG9709072.1"/>
    <property type="molecule type" value="Genomic_DNA"/>
</dbReference>
<dbReference type="OrthoDB" id="2881498at2"/>
<dbReference type="EMBL" id="PDCJ01000001">
    <property type="protein sequence ID" value="PEG30598.1"/>
    <property type="molecule type" value="Genomic_DNA"/>
</dbReference>
<keyword evidence="5" id="KW-1185">Reference proteome</keyword>
<organism evidence="3 5">
    <name type="scientific">Clostridium neonatale</name>
    <dbReference type="NCBI Taxonomy" id="137838"/>
    <lineage>
        <taxon>Bacteria</taxon>
        <taxon>Bacillati</taxon>
        <taxon>Bacillota</taxon>
        <taxon>Clostridia</taxon>
        <taxon>Eubacteriales</taxon>
        <taxon>Clostridiaceae</taxon>
        <taxon>Clostridium</taxon>
    </lineage>
</organism>
<evidence type="ECO:0000313" key="2">
    <source>
        <dbReference type="EMBL" id="CAI3642882.1"/>
    </source>
</evidence>
<reference evidence="4 6" key="2">
    <citation type="submission" date="2018-06" db="EMBL/GenBank/DDBJ databases">
        <authorList>
            <consortium name="IHU Genomes"/>
        </authorList>
    </citation>
    <scope>NUCLEOTIDE SEQUENCE [LARGE SCALE GENOMIC DNA]</scope>
    <source>
        <strain evidence="4 6">NEC25</strain>
    </source>
</reference>
<reference evidence="2" key="4">
    <citation type="submission" date="2022-10" db="EMBL/GenBank/DDBJ databases">
        <authorList>
            <person name="Aires J."/>
            <person name="Mesa V."/>
        </authorList>
    </citation>
    <scope>NUCLEOTIDE SEQUENCE</scope>
    <source>
        <strain evidence="2">Clostridium neonatale JD116</strain>
    </source>
</reference>
<evidence type="ECO:0000313" key="1">
    <source>
        <dbReference type="EMBL" id="CAG9709072.1"/>
    </source>
</evidence>
<dbReference type="GeneID" id="68876945"/>
<sequence length="74" mass="8113">MILVNCALRQDDIVAIVEAVEFEGKKPFKLNKKQGIQLYFDADVADSQAAAKEIKAAIKATEVGRALFFNVTAQ</sequence>
<reference evidence="1" key="3">
    <citation type="submission" date="2021-10" db="EMBL/GenBank/DDBJ databases">
        <authorList>
            <person name="Mesa V."/>
        </authorList>
    </citation>
    <scope>NUCLEOTIDE SEQUENCE</scope>
    <source>
        <strain evidence="1">CC3_PB</strain>
    </source>
</reference>
<dbReference type="AlphaFoldDB" id="A0A2A7MHL8"/>
<reference evidence="3 5" key="1">
    <citation type="submission" date="2017-10" db="EMBL/GenBank/DDBJ databases">
        <title>Effective Description of Clostridium neonatale sp. nov. linked to necrotizing enterocolitis in neonates and a clarification of species assignable to the genus Clostridium (Prazmowski 1880) emend. Lawson and Rainey 2016.</title>
        <authorList>
            <person name="Bernard K."/>
            <person name="Burdz T."/>
            <person name="Wiebe D."/>
            <person name="Balcewich B."/>
            <person name="Alfa M."/>
            <person name="Bernier A.-M."/>
        </authorList>
    </citation>
    <scope>NUCLEOTIDE SEQUENCE [LARGE SCALE GENOMIC DNA]</scope>
    <source>
        <strain evidence="3 5">LCDC99A005</strain>
    </source>
</reference>
<evidence type="ECO:0000313" key="3">
    <source>
        <dbReference type="EMBL" id="PEG30598.1"/>
    </source>
</evidence>
<dbReference type="Proteomes" id="UP000220840">
    <property type="component" value="Unassembled WGS sequence"/>
</dbReference>
<evidence type="ECO:0000313" key="5">
    <source>
        <dbReference type="Proteomes" id="UP000220840"/>
    </source>
</evidence>
<proteinExistence type="predicted"/>
<dbReference type="EMBL" id="UWJD01000001">
    <property type="protein sequence ID" value="VCT83999.1"/>
    <property type="molecule type" value="Genomic_DNA"/>
</dbReference>
<dbReference type="Proteomes" id="UP000789738">
    <property type="component" value="Unassembled WGS sequence"/>
</dbReference>